<evidence type="ECO:0000313" key="1">
    <source>
        <dbReference type="EMBL" id="SMO62925.1"/>
    </source>
</evidence>
<organism evidence="1 2">
    <name type="scientific">Pedobacter westerhofensis</name>
    <dbReference type="NCBI Taxonomy" id="425512"/>
    <lineage>
        <taxon>Bacteria</taxon>
        <taxon>Pseudomonadati</taxon>
        <taxon>Bacteroidota</taxon>
        <taxon>Sphingobacteriia</taxon>
        <taxon>Sphingobacteriales</taxon>
        <taxon>Sphingobacteriaceae</taxon>
        <taxon>Pedobacter</taxon>
    </lineage>
</organism>
<sequence>MGLLKTAILGAAVYGVIKYVTKKDVNGRSIVDDLKENAPKWAEDAKRIKDDFIAERKIYDEPTY</sequence>
<dbReference type="RefSeq" id="WP_142527905.1">
    <property type="nucleotide sequence ID" value="NZ_CBCSJO010000001.1"/>
</dbReference>
<dbReference type="EMBL" id="FXTN01000004">
    <property type="protein sequence ID" value="SMO62925.1"/>
    <property type="molecule type" value="Genomic_DNA"/>
</dbReference>
<accession>A0A521CU33</accession>
<dbReference type="AlphaFoldDB" id="A0A521CU33"/>
<dbReference type="Proteomes" id="UP000320300">
    <property type="component" value="Unassembled WGS sequence"/>
</dbReference>
<name>A0A521CU33_9SPHI</name>
<protein>
    <submittedName>
        <fullName evidence="1">Uncharacterized protein</fullName>
    </submittedName>
</protein>
<reference evidence="1 2" key="1">
    <citation type="submission" date="2017-05" db="EMBL/GenBank/DDBJ databases">
        <authorList>
            <person name="Varghese N."/>
            <person name="Submissions S."/>
        </authorList>
    </citation>
    <scope>NUCLEOTIDE SEQUENCE [LARGE SCALE GENOMIC DNA]</scope>
    <source>
        <strain evidence="1 2">DSM 19036</strain>
    </source>
</reference>
<gene>
    <name evidence="1" type="ORF">SAMN06265348_104205</name>
</gene>
<proteinExistence type="predicted"/>
<dbReference type="OrthoDB" id="798795at2"/>
<keyword evidence="2" id="KW-1185">Reference proteome</keyword>
<evidence type="ECO:0000313" key="2">
    <source>
        <dbReference type="Proteomes" id="UP000320300"/>
    </source>
</evidence>